<dbReference type="Proteomes" id="UP000785759">
    <property type="component" value="Unassembled WGS sequence"/>
</dbReference>
<accession>A0AAJ5FGC4</accession>
<evidence type="ECO:0000313" key="2">
    <source>
        <dbReference type="EMBL" id="TOZ02304.1"/>
    </source>
</evidence>
<feature type="transmembrane region" description="Helical" evidence="1">
    <location>
        <begin position="69"/>
        <end position="87"/>
    </location>
</feature>
<feature type="transmembrane region" description="Helical" evidence="1">
    <location>
        <begin position="200"/>
        <end position="218"/>
    </location>
</feature>
<feature type="transmembrane region" description="Helical" evidence="1">
    <location>
        <begin position="40"/>
        <end position="57"/>
    </location>
</feature>
<dbReference type="EMBL" id="QFDK01000014">
    <property type="protein sequence ID" value="TOZ02304.1"/>
    <property type="molecule type" value="Genomic_DNA"/>
</dbReference>
<gene>
    <name evidence="2" type="ORF">DIS17_11310</name>
</gene>
<keyword evidence="1" id="KW-0472">Membrane</keyword>
<name>A0AAJ5FGC4_LEVBR</name>
<evidence type="ECO:0000313" key="3">
    <source>
        <dbReference type="Proteomes" id="UP000785759"/>
    </source>
</evidence>
<proteinExistence type="predicted"/>
<feature type="transmembrane region" description="Helical" evidence="1">
    <location>
        <begin position="157"/>
        <end position="179"/>
    </location>
</feature>
<organism evidence="2 3">
    <name type="scientific">Levilactobacillus brevis</name>
    <name type="common">Lactobacillus brevis</name>
    <dbReference type="NCBI Taxonomy" id="1580"/>
    <lineage>
        <taxon>Bacteria</taxon>
        <taxon>Bacillati</taxon>
        <taxon>Bacillota</taxon>
        <taxon>Bacilli</taxon>
        <taxon>Lactobacillales</taxon>
        <taxon>Lactobacillaceae</taxon>
        <taxon>Levilactobacillus</taxon>
    </lineage>
</organism>
<dbReference type="AlphaFoldDB" id="A0AAJ5FGC4"/>
<protein>
    <submittedName>
        <fullName evidence="2">ABC transporter permease</fullName>
    </submittedName>
</protein>
<evidence type="ECO:0000256" key="1">
    <source>
        <dbReference type="SAM" id="Phobius"/>
    </source>
</evidence>
<reference evidence="2" key="1">
    <citation type="submission" date="2018-05" db="EMBL/GenBank/DDBJ databases">
        <title>Genome Comparison of Lactic Acid Bacteria Isolated from non-Wheat Sourdough.</title>
        <authorList>
            <person name="Rice T."/>
            <person name="Axel C."/>
            <person name="Lynch K.M."/>
            <person name="Benz C."/>
            <person name="Arendt E.K."/>
            <person name="Coffey A."/>
        </authorList>
    </citation>
    <scope>NUCLEOTIDE SEQUENCE</scope>
    <source>
        <strain evidence="2">TR055</strain>
    </source>
</reference>
<sequence>MVLVSRLITRAYMRGASVMTSFGSLFKVLGMQRFRKMNDVASLSLAAIFVSLLWSWFTTGISSGQVFSVTESWLGLASMVAWILLAIDNEHVYTRDTFRLIPVSDMKLYLINLLASLSAFVYFGLIHLVLMGISARIDHKFLMDLTHGVADTPVQKALITMGLLIILVLVLMILIWTTISFAHLVVRTTGSFLPNVGRRIVNAILYLLIIYLVVRVLVYLFELVSHFGVSFQGDYSPFIFMISIFLGLAIVEAIINIFLLKKWGETIAN</sequence>
<feature type="transmembrane region" description="Helical" evidence="1">
    <location>
        <begin position="238"/>
        <end position="260"/>
    </location>
</feature>
<keyword evidence="1" id="KW-1133">Transmembrane helix</keyword>
<comment type="caution">
    <text evidence="2">The sequence shown here is derived from an EMBL/GenBank/DDBJ whole genome shotgun (WGS) entry which is preliminary data.</text>
</comment>
<feature type="transmembrane region" description="Helical" evidence="1">
    <location>
        <begin position="108"/>
        <end position="137"/>
    </location>
</feature>
<keyword evidence="1" id="KW-0812">Transmembrane</keyword>